<comment type="caution">
    <text evidence="3">The sequence shown here is derived from an EMBL/GenBank/DDBJ whole genome shotgun (WGS) entry which is preliminary data.</text>
</comment>
<proteinExistence type="predicted"/>
<keyword evidence="2" id="KW-0479">Metal-binding</keyword>
<dbReference type="Pfam" id="PF03737">
    <property type="entry name" value="RraA-like"/>
    <property type="match status" value="1"/>
</dbReference>
<dbReference type="Proteomes" id="UP000809273">
    <property type="component" value="Unassembled WGS sequence"/>
</dbReference>
<dbReference type="GO" id="GO:0046872">
    <property type="term" value="F:metal ion binding"/>
    <property type="evidence" value="ECO:0007669"/>
    <property type="project" value="UniProtKB-KW"/>
</dbReference>
<dbReference type="AlphaFoldDB" id="A0A9D8PPA7"/>
<evidence type="ECO:0000313" key="4">
    <source>
        <dbReference type="Proteomes" id="UP000809273"/>
    </source>
</evidence>
<dbReference type="InterPro" id="IPR036704">
    <property type="entry name" value="RraA/RraA-like_sf"/>
</dbReference>
<dbReference type="Gene3D" id="3.50.30.40">
    <property type="entry name" value="Ribonuclease E inhibitor RraA/RraA-like"/>
    <property type="match status" value="1"/>
</dbReference>
<reference evidence="3" key="1">
    <citation type="journal article" date="2021" name="Environ. Microbiol.">
        <title>Genomic characterization of three novel Desulfobacterota classes expand the metabolic and phylogenetic diversity of the phylum.</title>
        <authorList>
            <person name="Murphy C.L."/>
            <person name="Biggerstaff J."/>
            <person name="Eichhorn A."/>
            <person name="Ewing E."/>
            <person name="Shahan R."/>
            <person name="Soriano D."/>
            <person name="Stewart S."/>
            <person name="VanMol K."/>
            <person name="Walker R."/>
            <person name="Walters P."/>
            <person name="Elshahed M.S."/>
            <person name="Youssef N.H."/>
        </authorList>
    </citation>
    <scope>NUCLEOTIDE SEQUENCE</scope>
    <source>
        <strain evidence="3">Zod_Metabat.24</strain>
    </source>
</reference>
<organism evidence="3 4">
    <name type="scientific">Candidatus Zymogenus saltonus</name>
    <dbReference type="NCBI Taxonomy" id="2844893"/>
    <lineage>
        <taxon>Bacteria</taxon>
        <taxon>Deltaproteobacteria</taxon>
        <taxon>Candidatus Zymogenia</taxon>
        <taxon>Candidatus Zymogeniales</taxon>
        <taxon>Candidatus Zymogenaceae</taxon>
        <taxon>Candidatus Zymogenus</taxon>
    </lineage>
</organism>
<keyword evidence="2" id="KW-0460">Magnesium</keyword>
<comment type="cofactor">
    <cofactor evidence="2">
        <name>Mg(2+)</name>
        <dbReference type="ChEBI" id="CHEBI:18420"/>
    </cofactor>
</comment>
<protein>
    <recommendedName>
        <fullName evidence="1">Regulator of ribonuclease activity homolog</fullName>
    </recommendedName>
</protein>
<evidence type="ECO:0000313" key="3">
    <source>
        <dbReference type="EMBL" id="MBN1574786.1"/>
    </source>
</evidence>
<reference evidence="3" key="2">
    <citation type="submission" date="2021-01" db="EMBL/GenBank/DDBJ databases">
        <authorList>
            <person name="Hahn C.R."/>
            <person name="Youssef N.H."/>
            <person name="Elshahed M."/>
        </authorList>
    </citation>
    <scope>NUCLEOTIDE SEQUENCE</scope>
    <source>
        <strain evidence="3">Zod_Metabat.24</strain>
    </source>
</reference>
<feature type="binding site" evidence="2">
    <location>
        <position position="133"/>
    </location>
    <ligand>
        <name>substrate</name>
    </ligand>
</feature>
<dbReference type="SUPFAM" id="SSF89562">
    <property type="entry name" value="RraA-like"/>
    <property type="match status" value="1"/>
</dbReference>
<evidence type="ECO:0000256" key="2">
    <source>
        <dbReference type="PIRSR" id="PIRSR605493-1"/>
    </source>
</evidence>
<dbReference type="InterPro" id="IPR005493">
    <property type="entry name" value="RraA/RraA-like"/>
</dbReference>
<name>A0A9D8PPA7_9DELT</name>
<feature type="binding site" evidence="2">
    <location>
        <begin position="110"/>
        <end position="113"/>
    </location>
    <ligand>
        <name>substrate</name>
    </ligand>
</feature>
<dbReference type="CDD" id="cd16841">
    <property type="entry name" value="RraA_family"/>
    <property type="match status" value="1"/>
</dbReference>
<sequence>MSTTQLSHDEVITLCGRLEKTYTPAVADTLDGMGFFNQAMHIGFVPIFSDSVVAGPAFTMDEAKTKKSTRLAEYDPEFVAQALTAIFGNMEKGQVIAVNTNGFFGAGAFGELMATTSKYYGGVKGAVVDGPIRDINRIREIEFPVWAKGNIPTDSIGRVDLVGVNGPIFCGGVRVNPGDIIFADCDGVVVIPMNDVDLKAVVKEAEEVVAAERRSRQEIRGGKSLLDVYKKYGKL</sequence>
<dbReference type="PANTHER" id="PTHR33254:SF4">
    <property type="entry name" value="4-HYDROXY-4-METHYL-2-OXOGLUTARATE ALDOLASE 3-RELATED"/>
    <property type="match status" value="1"/>
</dbReference>
<feature type="binding site" evidence="2">
    <location>
        <position position="134"/>
    </location>
    <ligand>
        <name>Mg(2+)</name>
        <dbReference type="ChEBI" id="CHEBI:18420"/>
    </ligand>
</feature>
<gene>
    <name evidence="3" type="ORF">JW984_16440</name>
</gene>
<dbReference type="EMBL" id="JAFGIX010000088">
    <property type="protein sequence ID" value="MBN1574786.1"/>
    <property type="molecule type" value="Genomic_DNA"/>
</dbReference>
<accession>A0A9D8PPA7</accession>
<evidence type="ECO:0000256" key="1">
    <source>
        <dbReference type="ARBA" id="ARBA00029596"/>
    </source>
</evidence>
<dbReference type="PANTHER" id="PTHR33254">
    <property type="entry name" value="4-HYDROXY-4-METHYL-2-OXOGLUTARATE ALDOLASE 3-RELATED"/>
    <property type="match status" value="1"/>
</dbReference>